<feature type="compositionally biased region" description="Basic and acidic residues" evidence="1">
    <location>
        <begin position="97"/>
        <end position="109"/>
    </location>
</feature>
<name>A0A8S0RXY5_OLEEU</name>
<accession>A0A8S0RXY5</accession>
<evidence type="ECO:0000313" key="2">
    <source>
        <dbReference type="EMBL" id="CAA2984851.1"/>
    </source>
</evidence>
<organism evidence="2 3">
    <name type="scientific">Olea europaea subsp. europaea</name>
    <dbReference type="NCBI Taxonomy" id="158383"/>
    <lineage>
        <taxon>Eukaryota</taxon>
        <taxon>Viridiplantae</taxon>
        <taxon>Streptophyta</taxon>
        <taxon>Embryophyta</taxon>
        <taxon>Tracheophyta</taxon>
        <taxon>Spermatophyta</taxon>
        <taxon>Magnoliopsida</taxon>
        <taxon>eudicotyledons</taxon>
        <taxon>Gunneridae</taxon>
        <taxon>Pentapetalae</taxon>
        <taxon>asterids</taxon>
        <taxon>lamiids</taxon>
        <taxon>Lamiales</taxon>
        <taxon>Oleaceae</taxon>
        <taxon>Oleeae</taxon>
        <taxon>Olea</taxon>
    </lineage>
</organism>
<dbReference type="EMBL" id="CACTIH010003779">
    <property type="protein sequence ID" value="CAA2984851.1"/>
    <property type="molecule type" value="Genomic_DNA"/>
</dbReference>
<reference evidence="2 3" key="1">
    <citation type="submission" date="2019-12" db="EMBL/GenBank/DDBJ databases">
        <authorList>
            <person name="Alioto T."/>
            <person name="Alioto T."/>
            <person name="Gomez Garrido J."/>
        </authorList>
    </citation>
    <scope>NUCLEOTIDE SEQUENCE [LARGE SCALE GENOMIC DNA]</scope>
</reference>
<dbReference type="Gramene" id="OE9A033693T1">
    <property type="protein sequence ID" value="OE9A033693C1"/>
    <property type="gene ID" value="OE9A033693"/>
</dbReference>
<keyword evidence="3" id="KW-1185">Reference proteome</keyword>
<evidence type="ECO:0000256" key="1">
    <source>
        <dbReference type="SAM" id="MobiDB-lite"/>
    </source>
</evidence>
<comment type="caution">
    <text evidence="2">The sequence shown here is derived from an EMBL/GenBank/DDBJ whole genome shotgun (WGS) entry which is preliminary data.</text>
</comment>
<gene>
    <name evidence="2" type="ORF">OLEA9_A033693</name>
</gene>
<protein>
    <submittedName>
        <fullName evidence="2">Uncharacterized protein</fullName>
    </submittedName>
</protein>
<sequence>MMFNSKIPFWDKEGYLIKGYHHIQIKTIPEIFLEKPIQGKIEDYQGHLCKSLKQSLGKYHECKWCYLLEEKDKVPEDSFWGTEGETSGGTGSITEKTSTESKAKEDGSD</sequence>
<dbReference type="Proteomes" id="UP000594638">
    <property type="component" value="Unassembled WGS sequence"/>
</dbReference>
<feature type="region of interest" description="Disordered" evidence="1">
    <location>
        <begin position="77"/>
        <end position="109"/>
    </location>
</feature>
<proteinExistence type="predicted"/>
<evidence type="ECO:0000313" key="3">
    <source>
        <dbReference type="Proteomes" id="UP000594638"/>
    </source>
</evidence>
<dbReference type="AlphaFoldDB" id="A0A8S0RXY5"/>